<evidence type="ECO:0000313" key="2">
    <source>
        <dbReference type="Proteomes" id="UP000199475"/>
    </source>
</evidence>
<dbReference type="RefSeq" id="WP_093253411.1">
    <property type="nucleotide sequence ID" value="NZ_FNGP01000006.1"/>
</dbReference>
<proteinExistence type="predicted"/>
<dbReference type="Proteomes" id="UP000199475">
    <property type="component" value="Unassembled WGS sequence"/>
</dbReference>
<dbReference type="Pfam" id="PF00300">
    <property type="entry name" value="His_Phos_1"/>
    <property type="match status" value="1"/>
</dbReference>
<dbReference type="STRING" id="686624.SAMN04488242_2784"/>
<dbReference type="InterPro" id="IPR029033">
    <property type="entry name" value="His_PPase_superfam"/>
</dbReference>
<dbReference type="PANTHER" id="PTHR48100">
    <property type="entry name" value="BROAD-SPECIFICITY PHOSPHATASE YOR283W-RELATED"/>
    <property type="match status" value="1"/>
</dbReference>
<protein>
    <submittedName>
        <fullName evidence="1">Broad specificity phosphatase PhoE</fullName>
    </submittedName>
</protein>
<dbReference type="EMBL" id="FNGP01000006">
    <property type="protein sequence ID" value="SDL78344.1"/>
    <property type="molecule type" value="Genomic_DNA"/>
</dbReference>
<dbReference type="InterPro" id="IPR050275">
    <property type="entry name" value="PGM_Phosphatase"/>
</dbReference>
<accession>A0A1G9MW41</accession>
<dbReference type="InterPro" id="IPR013078">
    <property type="entry name" value="His_Pase_superF_clade-1"/>
</dbReference>
<dbReference type="OrthoDB" id="3215466at2"/>
<dbReference type="SMART" id="SM00855">
    <property type="entry name" value="PGAM"/>
    <property type="match status" value="1"/>
</dbReference>
<dbReference type="AlphaFoldDB" id="A0A1G9MW41"/>
<organism evidence="1 2">
    <name type="scientific">Tessaracoccus oleiagri</name>
    <dbReference type="NCBI Taxonomy" id="686624"/>
    <lineage>
        <taxon>Bacteria</taxon>
        <taxon>Bacillati</taxon>
        <taxon>Actinomycetota</taxon>
        <taxon>Actinomycetes</taxon>
        <taxon>Propionibacteriales</taxon>
        <taxon>Propionibacteriaceae</taxon>
        <taxon>Tessaracoccus</taxon>
    </lineage>
</organism>
<dbReference type="Gene3D" id="3.40.50.1240">
    <property type="entry name" value="Phosphoglycerate mutase-like"/>
    <property type="match status" value="1"/>
</dbReference>
<sequence length="217" mass="24164">MSRATVHVMRHGQVFNPDGLLYGRLPGFGLSPLGHEMAQRMADHFDGYALTHLRSSPLLRARETIAPTAARHSHLDLVIDDRLLEAENIFEGRVFGPGNKALRDPRMFWHMRNPLLPSWGEPYKQIAARMLAALGDAAEAAGEGGQALVVSHQLPIFIARRAVEGKPFVHDPRKRQTTLASLTTFEFEDGRPVGVSYREVVRDLLPKGSGRRFRVGT</sequence>
<name>A0A1G9MW41_9ACTN</name>
<dbReference type="GO" id="GO:0005737">
    <property type="term" value="C:cytoplasm"/>
    <property type="evidence" value="ECO:0007669"/>
    <property type="project" value="TreeGrafter"/>
</dbReference>
<dbReference type="GO" id="GO:0016791">
    <property type="term" value="F:phosphatase activity"/>
    <property type="evidence" value="ECO:0007669"/>
    <property type="project" value="TreeGrafter"/>
</dbReference>
<dbReference type="SUPFAM" id="SSF53254">
    <property type="entry name" value="Phosphoglycerate mutase-like"/>
    <property type="match status" value="1"/>
</dbReference>
<reference evidence="1 2" key="1">
    <citation type="submission" date="2016-10" db="EMBL/GenBank/DDBJ databases">
        <authorList>
            <person name="de Groot N.N."/>
        </authorList>
    </citation>
    <scope>NUCLEOTIDE SEQUENCE [LARGE SCALE GENOMIC DNA]</scope>
    <source>
        <strain evidence="1 2">CGMCC 1.9159</strain>
    </source>
</reference>
<evidence type="ECO:0000313" key="1">
    <source>
        <dbReference type="EMBL" id="SDL78344.1"/>
    </source>
</evidence>
<gene>
    <name evidence="1" type="ORF">SAMN04488242_2784</name>
</gene>
<dbReference type="CDD" id="cd07067">
    <property type="entry name" value="HP_PGM_like"/>
    <property type="match status" value="1"/>
</dbReference>
<dbReference type="PANTHER" id="PTHR48100:SF51">
    <property type="entry name" value="PHOSPHOGLYCERATE MUTASE"/>
    <property type="match status" value="1"/>
</dbReference>
<keyword evidence="2" id="KW-1185">Reference proteome</keyword>